<gene>
    <name evidence="1" type="ORF">ZBT109_2421</name>
</gene>
<sequence length="35" mass="4111">MNAFATQCLAEFLFQHVIHGMDNEIDNLNWCIHYA</sequence>
<keyword evidence="2" id="KW-1185">Reference proteome</keyword>
<protein>
    <submittedName>
        <fullName evidence="1">Uncharacterized protein</fullName>
    </submittedName>
</protein>
<accession>A0A348HHP9</accession>
<dbReference type="Proteomes" id="UP000267342">
    <property type="component" value="Chromosome"/>
</dbReference>
<evidence type="ECO:0000313" key="2">
    <source>
        <dbReference type="Proteomes" id="UP000267342"/>
    </source>
</evidence>
<dbReference type="AlphaFoldDB" id="A0A348HHP9"/>
<dbReference type="KEGG" id="zpl:ZBT109_2421"/>
<dbReference type="EMBL" id="AP018933">
    <property type="protein sequence ID" value="BBG31151.1"/>
    <property type="molecule type" value="Genomic_DNA"/>
</dbReference>
<name>A0A348HHP9_9GAMM</name>
<reference evidence="1 2" key="1">
    <citation type="submission" date="2018-09" db="EMBL/GenBank/DDBJ databases">
        <title>Zymobacter palmae IAM14233 (=T109) whole genome analysis.</title>
        <authorList>
            <person name="Yanase H."/>
        </authorList>
    </citation>
    <scope>NUCLEOTIDE SEQUENCE [LARGE SCALE GENOMIC DNA]</scope>
    <source>
        <strain evidence="1 2">IAM14233</strain>
    </source>
</reference>
<evidence type="ECO:0000313" key="1">
    <source>
        <dbReference type="EMBL" id="BBG31151.1"/>
    </source>
</evidence>
<organism evidence="1 2">
    <name type="scientific">Zymobacter palmae</name>
    <dbReference type="NCBI Taxonomy" id="33074"/>
    <lineage>
        <taxon>Bacteria</taxon>
        <taxon>Pseudomonadati</taxon>
        <taxon>Pseudomonadota</taxon>
        <taxon>Gammaproteobacteria</taxon>
        <taxon>Oceanospirillales</taxon>
        <taxon>Halomonadaceae</taxon>
        <taxon>Zymobacter group</taxon>
        <taxon>Zymobacter</taxon>
    </lineage>
</organism>
<proteinExistence type="predicted"/>